<feature type="transmembrane region" description="Helical" evidence="1">
    <location>
        <begin position="125"/>
        <end position="151"/>
    </location>
</feature>
<keyword evidence="1" id="KW-0472">Membrane</keyword>
<comment type="caution">
    <text evidence="2">The sequence shown here is derived from an EMBL/GenBank/DDBJ whole genome shotgun (WGS) entry which is preliminary data.</text>
</comment>
<dbReference type="AlphaFoldDB" id="A0A8H6MIP1"/>
<dbReference type="EMBL" id="WIGN01000559">
    <property type="protein sequence ID" value="KAF6788498.1"/>
    <property type="molecule type" value="Genomic_DNA"/>
</dbReference>
<evidence type="ECO:0000256" key="1">
    <source>
        <dbReference type="SAM" id="Phobius"/>
    </source>
</evidence>
<protein>
    <submittedName>
        <fullName evidence="2">Uncharacterized protein</fullName>
    </submittedName>
</protein>
<sequence length="439" mass="48186">MTTNFTRWTPPPIETMNMTADCRLYAEVASSIWMSVANDSCSLDVDVLHNYVLSSLPANFSRPTRQQTALWYLATCEKVDGDRNGPEQKAALEFQFDVLSMIFLGHCDREWRLKFTAGIKGNADIAGVGVVSSFCIESLLVTASVVAWALRRARPWNHHHKHRPTKRWSVEGAFEAVLPTFYWSSAVLSLGVTTGALRIAAALHTTVATSKEGKVATWELWGASYNLYDAPLAANSAAFSVLPPWIVGLVLLQTPGRRRRMLNVAPLPILAVLFVPLCYLTLATKDTGIGPGLVLAYSRKTMSLVVDYYTTTAIVMTLTVLTICGSLAGVVTYRGSHAKALVHVALALLLATLWTTLALLLVARNAVIEFSGGDDPQSEWGFGQVLALTTWIPVVIDFFYTLSVGTKRGLERHLPEDYCVVLMADVEDDAAMPLRRSTF</sequence>
<keyword evidence="3" id="KW-1185">Reference proteome</keyword>
<gene>
    <name evidence="2" type="ORF">CSOJ01_14976</name>
</gene>
<organism evidence="2 3">
    <name type="scientific">Colletotrichum sojae</name>
    <dbReference type="NCBI Taxonomy" id="2175907"/>
    <lineage>
        <taxon>Eukaryota</taxon>
        <taxon>Fungi</taxon>
        <taxon>Dikarya</taxon>
        <taxon>Ascomycota</taxon>
        <taxon>Pezizomycotina</taxon>
        <taxon>Sordariomycetes</taxon>
        <taxon>Hypocreomycetidae</taxon>
        <taxon>Glomerellales</taxon>
        <taxon>Glomerellaceae</taxon>
        <taxon>Colletotrichum</taxon>
        <taxon>Colletotrichum orchidearum species complex</taxon>
    </lineage>
</organism>
<feature type="transmembrane region" description="Helical" evidence="1">
    <location>
        <begin position="382"/>
        <end position="402"/>
    </location>
</feature>
<evidence type="ECO:0000313" key="3">
    <source>
        <dbReference type="Proteomes" id="UP000652219"/>
    </source>
</evidence>
<feature type="transmembrane region" description="Helical" evidence="1">
    <location>
        <begin position="340"/>
        <end position="362"/>
    </location>
</feature>
<feature type="transmembrane region" description="Helical" evidence="1">
    <location>
        <begin position="232"/>
        <end position="252"/>
    </location>
</feature>
<reference evidence="2 3" key="1">
    <citation type="journal article" date="2020" name="Phytopathology">
        <title>Genome Sequence Resources of Colletotrichum truncatum, C. plurivorum, C. musicola, and C. sojae: Four Species Pathogenic to Soybean (Glycine max).</title>
        <authorList>
            <person name="Rogerio F."/>
            <person name="Boufleur T.R."/>
            <person name="Ciampi-Guillardi M."/>
            <person name="Sukno S.A."/>
            <person name="Thon M.R."/>
            <person name="Massola Junior N.S."/>
            <person name="Baroncelli R."/>
        </authorList>
    </citation>
    <scope>NUCLEOTIDE SEQUENCE [LARGE SCALE GENOMIC DNA]</scope>
    <source>
        <strain evidence="2 3">LFN0009</strain>
    </source>
</reference>
<proteinExistence type="predicted"/>
<dbReference type="Proteomes" id="UP000652219">
    <property type="component" value="Unassembled WGS sequence"/>
</dbReference>
<feature type="transmembrane region" description="Helical" evidence="1">
    <location>
        <begin position="308"/>
        <end position="333"/>
    </location>
</feature>
<accession>A0A8H6MIP1</accession>
<keyword evidence="1" id="KW-0812">Transmembrane</keyword>
<feature type="transmembrane region" description="Helical" evidence="1">
    <location>
        <begin position="264"/>
        <end position="282"/>
    </location>
</feature>
<name>A0A8H6MIP1_9PEZI</name>
<keyword evidence="1" id="KW-1133">Transmembrane helix</keyword>
<evidence type="ECO:0000313" key="2">
    <source>
        <dbReference type="EMBL" id="KAF6788498.1"/>
    </source>
</evidence>